<dbReference type="InterPro" id="IPR011102">
    <property type="entry name" value="Sig_transdc_His_kinase_HWE"/>
</dbReference>
<dbReference type="OrthoDB" id="136506at2"/>
<keyword evidence="15" id="KW-1185">Reference proteome</keyword>
<keyword evidence="11 12" id="KW-0472">Membrane</keyword>
<evidence type="ECO:0000259" key="13">
    <source>
        <dbReference type="PROSITE" id="PS50839"/>
    </source>
</evidence>
<dbReference type="InterPro" id="IPR006189">
    <property type="entry name" value="CHASE_dom"/>
</dbReference>
<evidence type="ECO:0000256" key="12">
    <source>
        <dbReference type="SAM" id="Phobius"/>
    </source>
</evidence>
<dbReference type="SUPFAM" id="SSF55874">
    <property type="entry name" value="ATPase domain of HSP90 chaperone/DNA topoisomerase II/histidine kinase"/>
    <property type="match status" value="1"/>
</dbReference>
<dbReference type="InterPro" id="IPR042240">
    <property type="entry name" value="CHASE_sf"/>
</dbReference>
<dbReference type="SMART" id="SM01079">
    <property type="entry name" value="CHASE"/>
    <property type="match status" value="1"/>
</dbReference>
<evidence type="ECO:0000256" key="6">
    <source>
        <dbReference type="ARBA" id="ARBA00022692"/>
    </source>
</evidence>
<reference evidence="14 15" key="1">
    <citation type="submission" date="2019-12" db="EMBL/GenBank/DDBJ databases">
        <title>Genomic-based taxomic classification of the family Erythrobacteraceae.</title>
        <authorList>
            <person name="Xu L."/>
        </authorList>
    </citation>
    <scope>NUCLEOTIDE SEQUENCE [LARGE SCALE GENOMIC DNA]</scope>
    <source>
        <strain evidence="14 15">MCCC 1A09965</strain>
    </source>
</reference>
<dbReference type="AlphaFoldDB" id="A0A844YFL2"/>
<dbReference type="PROSITE" id="PS50839">
    <property type="entry name" value="CHASE"/>
    <property type="match status" value="1"/>
</dbReference>
<dbReference type="PANTHER" id="PTHR41523:SF7">
    <property type="entry name" value="HISTIDINE KINASE"/>
    <property type="match status" value="1"/>
</dbReference>
<comment type="caution">
    <text evidence="14">The sequence shown here is derived from an EMBL/GenBank/DDBJ whole genome shotgun (WGS) entry which is preliminary data.</text>
</comment>
<evidence type="ECO:0000256" key="3">
    <source>
        <dbReference type="ARBA" id="ARBA00012438"/>
    </source>
</evidence>
<dbReference type="SMART" id="SM00911">
    <property type="entry name" value="HWE_HK"/>
    <property type="match status" value="1"/>
</dbReference>
<dbReference type="Proteomes" id="UP000445582">
    <property type="component" value="Unassembled WGS sequence"/>
</dbReference>
<dbReference type="Pfam" id="PF07536">
    <property type="entry name" value="HWE_HK"/>
    <property type="match status" value="1"/>
</dbReference>
<protein>
    <recommendedName>
        <fullName evidence="3">histidine kinase</fullName>
        <ecNumber evidence="3">2.7.13.3</ecNumber>
    </recommendedName>
</protein>
<evidence type="ECO:0000256" key="10">
    <source>
        <dbReference type="ARBA" id="ARBA00022989"/>
    </source>
</evidence>
<dbReference type="Gene3D" id="3.30.450.350">
    <property type="entry name" value="CHASE domain"/>
    <property type="match status" value="1"/>
</dbReference>
<evidence type="ECO:0000256" key="11">
    <source>
        <dbReference type="ARBA" id="ARBA00023136"/>
    </source>
</evidence>
<evidence type="ECO:0000256" key="1">
    <source>
        <dbReference type="ARBA" id="ARBA00000085"/>
    </source>
</evidence>
<dbReference type="GO" id="GO:0004673">
    <property type="term" value="F:protein histidine kinase activity"/>
    <property type="evidence" value="ECO:0007669"/>
    <property type="project" value="UniProtKB-EC"/>
</dbReference>
<dbReference type="GO" id="GO:0016020">
    <property type="term" value="C:membrane"/>
    <property type="evidence" value="ECO:0007669"/>
    <property type="project" value="UniProtKB-SubCell"/>
</dbReference>
<feature type="domain" description="CHASE" evidence="13">
    <location>
        <begin position="123"/>
        <end position="215"/>
    </location>
</feature>
<keyword evidence="6 12" id="KW-0812">Transmembrane</keyword>
<sequence>MAIAILSVFVIERAESQRELSSMRETGQAVASALERRAASSSSYLRAGAALLSTTDRVDPGLFGSFVDELRLDSDFRGSDGIGWARAITPDELPSYRAEMASFGVALEAIRPRPDAATRRIVPVTYLQPATQRNLRAIGYNMYSEPTRRAAMDESMRTVSPTATGRIVLLQEGEGKAPGFLIYMPVFQGAGMERRLRGFIYSPFNAQQFLDSALELETRGRMGVKLYDGAVLPDRLLAELPSEFSSGRTLIEDVTVANRPMLLVVESAKNASLSLISMLTLLFGLAVGSLLMLVARLMTQQALEDRAALDWLEEQHSIRNTLTRELNHRVKNTLANVLSIAALTRRRATNVDEYAEGLEGRIRALSATHDLLTQSEWGTTRVRQIVDAELLPYQHGSSDAIVCSGPNVAVAPNDALSLGLALHELATNAVKYGALSQAGGQVQVHWKKVGDDLIELLWQESGGPEVSQPSSRGFGTDLLEKIVAHELKHPVELVFAPQGVSCKLLIPLRRRSAFAIRARPEQASRPG</sequence>
<evidence type="ECO:0000256" key="5">
    <source>
        <dbReference type="ARBA" id="ARBA00022679"/>
    </source>
</evidence>
<keyword evidence="9" id="KW-0067">ATP-binding</keyword>
<dbReference type="PANTHER" id="PTHR41523">
    <property type="entry name" value="TWO-COMPONENT SYSTEM SENSOR PROTEIN"/>
    <property type="match status" value="1"/>
</dbReference>
<evidence type="ECO:0000256" key="4">
    <source>
        <dbReference type="ARBA" id="ARBA00022553"/>
    </source>
</evidence>
<evidence type="ECO:0000256" key="9">
    <source>
        <dbReference type="ARBA" id="ARBA00022840"/>
    </source>
</evidence>
<keyword evidence="10 12" id="KW-1133">Transmembrane helix</keyword>
<accession>A0A844YFL2</accession>
<comment type="subcellular location">
    <subcellularLocation>
        <location evidence="2">Membrane</location>
    </subcellularLocation>
</comment>
<evidence type="ECO:0000313" key="15">
    <source>
        <dbReference type="Proteomes" id="UP000445582"/>
    </source>
</evidence>
<evidence type="ECO:0000256" key="7">
    <source>
        <dbReference type="ARBA" id="ARBA00022741"/>
    </source>
</evidence>
<keyword evidence="4" id="KW-0597">Phosphoprotein</keyword>
<dbReference type="EMBL" id="WTYN01000005">
    <property type="protein sequence ID" value="MXO63966.1"/>
    <property type="molecule type" value="Genomic_DNA"/>
</dbReference>
<keyword evidence="5" id="KW-0808">Transferase</keyword>
<dbReference type="GO" id="GO:0005524">
    <property type="term" value="F:ATP binding"/>
    <property type="evidence" value="ECO:0007669"/>
    <property type="project" value="UniProtKB-KW"/>
</dbReference>
<evidence type="ECO:0000313" key="14">
    <source>
        <dbReference type="EMBL" id="MXO63966.1"/>
    </source>
</evidence>
<feature type="transmembrane region" description="Helical" evidence="12">
    <location>
        <begin position="271"/>
        <end position="294"/>
    </location>
</feature>
<dbReference type="InterPro" id="IPR036890">
    <property type="entry name" value="HATPase_C_sf"/>
</dbReference>
<dbReference type="Gene3D" id="3.30.565.10">
    <property type="entry name" value="Histidine kinase-like ATPase, C-terminal domain"/>
    <property type="match status" value="1"/>
</dbReference>
<gene>
    <name evidence="14" type="ORF">GRI48_13225</name>
</gene>
<evidence type="ECO:0000256" key="2">
    <source>
        <dbReference type="ARBA" id="ARBA00004370"/>
    </source>
</evidence>
<dbReference type="Pfam" id="PF03924">
    <property type="entry name" value="CHASE"/>
    <property type="match status" value="1"/>
</dbReference>
<proteinExistence type="predicted"/>
<dbReference type="EC" id="2.7.13.3" evidence="3"/>
<comment type="catalytic activity">
    <reaction evidence="1">
        <text>ATP + protein L-histidine = ADP + protein N-phospho-L-histidine.</text>
        <dbReference type="EC" id="2.7.13.3"/>
    </reaction>
</comment>
<dbReference type="GO" id="GO:0007165">
    <property type="term" value="P:signal transduction"/>
    <property type="evidence" value="ECO:0007669"/>
    <property type="project" value="UniProtKB-ARBA"/>
</dbReference>
<keyword evidence="7" id="KW-0547">Nucleotide-binding</keyword>
<organism evidence="14 15">
    <name type="scientific">Qipengyuania oceanensis</name>
    <dbReference type="NCBI Taxonomy" id="1463597"/>
    <lineage>
        <taxon>Bacteria</taxon>
        <taxon>Pseudomonadati</taxon>
        <taxon>Pseudomonadota</taxon>
        <taxon>Alphaproteobacteria</taxon>
        <taxon>Sphingomonadales</taxon>
        <taxon>Erythrobacteraceae</taxon>
        <taxon>Qipengyuania</taxon>
    </lineage>
</organism>
<evidence type="ECO:0000256" key="8">
    <source>
        <dbReference type="ARBA" id="ARBA00022777"/>
    </source>
</evidence>
<name>A0A844YFL2_9SPHN</name>
<keyword evidence="8 14" id="KW-0418">Kinase</keyword>